<name>A0AA35ZDH3_LACSI</name>
<sequence length="205" mass="23609">MSRSSSSPPPSSNALFHRRDESHEYISSRIRTCCVLWMIPSYPESYNIKSPMYPKVKVRQEEEDPQEFQRIYLKDFQSPSNSPQHKDGYTYTPPRVLKSHHIHISTSDANISSSKAASKVDRKVAEGNKPNNKVNKKIAEVIKPSSILPPRAVLSSPENDLMLRTKNKTKTERSESKNHKLSQNTHVKCKKSYELEKKNSPWSWK</sequence>
<dbReference type="AlphaFoldDB" id="A0AA35ZDH3"/>
<proteinExistence type="predicted"/>
<feature type="region of interest" description="Disordered" evidence="1">
    <location>
        <begin position="1"/>
        <end position="20"/>
    </location>
</feature>
<reference evidence="2" key="1">
    <citation type="submission" date="2023-04" db="EMBL/GenBank/DDBJ databases">
        <authorList>
            <person name="Vijverberg K."/>
            <person name="Xiong W."/>
            <person name="Schranz E."/>
        </authorList>
    </citation>
    <scope>NUCLEOTIDE SEQUENCE</scope>
</reference>
<keyword evidence="3" id="KW-1185">Reference proteome</keyword>
<accession>A0AA35ZDH3</accession>
<evidence type="ECO:0000256" key="1">
    <source>
        <dbReference type="SAM" id="MobiDB-lite"/>
    </source>
</evidence>
<dbReference type="Proteomes" id="UP001177003">
    <property type="component" value="Chromosome 6"/>
</dbReference>
<organism evidence="2 3">
    <name type="scientific">Lactuca saligna</name>
    <name type="common">Willowleaf lettuce</name>
    <dbReference type="NCBI Taxonomy" id="75948"/>
    <lineage>
        <taxon>Eukaryota</taxon>
        <taxon>Viridiplantae</taxon>
        <taxon>Streptophyta</taxon>
        <taxon>Embryophyta</taxon>
        <taxon>Tracheophyta</taxon>
        <taxon>Spermatophyta</taxon>
        <taxon>Magnoliopsida</taxon>
        <taxon>eudicotyledons</taxon>
        <taxon>Gunneridae</taxon>
        <taxon>Pentapetalae</taxon>
        <taxon>asterids</taxon>
        <taxon>campanulids</taxon>
        <taxon>Asterales</taxon>
        <taxon>Asteraceae</taxon>
        <taxon>Cichorioideae</taxon>
        <taxon>Cichorieae</taxon>
        <taxon>Lactucinae</taxon>
        <taxon>Lactuca</taxon>
    </lineage>
</organism>
<dbReference type="EMBL" id="OX465082">
    <property type="protein sequence ID" value="CAI9290571.1"/>
    <property type="molecule type" value="Genomic_DNA"/>
</dbReference>
<dbReference type="PANTHER" id="PTHR38932:SF1">
    <property type="entry name" value="DUF4005 DOMAIN-CONTAINING PROTEIN"/>
    <property type="match status" value="1"/>
</dbReference>
<feature type="region of interest" description="Disordered" evidence="1">
    <location>
        <begin position="109"/>
        <end position="130"/>
    </location>
</feature>
<feature type="compositionally biased region" description="Basic and acidic residues" evidence="1">
    <location>
        <begin position="169"/>
        <end position="178"/>
    </location>
</feature>
<gene>
    <name evidence="2" type="ORF">LSALG_LOCUS29759</name>
</gene>
<evidence type="ECO:0000313" key="3">
    <source>
        <dbReference type="Proteomes" id="UP001177003"/>
    </source>
</evidence>
<evidence type="ECO:0000313" key="2">
    <source>
        <dbReference type="EMBL" id="CAI9290571.1"/>
    </source>
</evidence>
<dbReference type="PANTHER" id="PTHR38932">
    <property type="entry name" value="BNAC03G64660D PROTEIN"/>
    <property type="match status" value="1"/>
</dbReference>
<protein>
    <submittedName>
        <fullName evidence="2">Uncharacterized protein</fullName>
    </submittedName>
</protein>
<feature type="region of interest" description="Disordered" evidence="1">
    <location>
        <begin position="150"/>
        <end position="205"/>
    </location>
</feature>